<keyword evidence="6" id="KW-1185">Reference proteome</keyword>
<name>A0ABR2N5R0_9ASPA</name>
<evidence type="ECO:0000259" key="4">
    <source>
        <dbReference type="SMART" id="SM00645"/>
    </source>
</evidence>
<dbReference type="PROSITE" id="PS00639">
    <property type="entry name" value="THIOL_PROTEASE_HIS"/>
    <property type="match status" value="2"/>
</dbReference>
<dbReference type="InterPro" id="IPR038765">
    <property type="entry name" value="Papain-like_cys_pep_sf"/>
</dbReference>
<evidence type="ECO:0000256" key="2">
    <source>
        <dbReference type="ARBA" id="ARBA00023157"/>
    </source>
</evidence>
<evidence type="ECO:0000256" key="1">
    <source>
        <dbReference type="ARBA" id="ARBA00008455"/>
    </source>
</evidence>
<dbReference type="Gene3D" id="3.90.70.10">
    <property type="entry name" value="Cysteine proteinases"/>
    <property type="match status" value="5"/>
</dbReference>
<dbReference type="SMART" id="SM00645">
    <property type="entry name" value="Pept_C1"/>
    <property type="match status" value="2"/>
</dbReference>
<organism evidence="5 6">
    <name type="scientific">Platanthera guangdongensis</name>
    <dbReference type="NCBI Taxonomy" id="2320717"/>
    <lineage>
        <taxon>Eukaryota</taxon>
        <taxon>Viridiplantae</taxon>
        <taxon>Streptophyta</taxon>
        <taxon>Embryophyta</taxon>
        <taxon>Tracheophyta</taxon>
        <taxon>Spermatophyta</taxon>
        <taxon>Magnoliopsida</taxon>
        <taxon>Liliopsida</taxon>
        <taxon>Asparagales</taxon>
        <taxon>Orchidaceae</taxon>
        <taxon>Orchidoideae</taxon>
        <taxon>Orchideae</taxon>
        <taxon>Orchidinae</taxon>
        <taxon>Platanthera</taxon>
    </lineage>
</organism>
<dbReference type="EMBL" id="JBBWWR010000001">
    <property type="protein sequence ID" value="KAK8971462.1"/>
    <property type="molecule type" value="Genomic_DNA"/>
</dbReference>
<feature type="domain" description="Peptidase C1A papain C-terminal" evidence="4">
    <location>
        <begin position="152"/>
        <end position="302"/>
    </location>
</feature>
<dbReference type="PANTHER" id="PTHR12411">
    <property type="entry name" value="CYSTEINE PROTEASE FAMILY C1-RELATED"/>
    <property type="match status" value="1"/>
</dbReference>
<dbReference type="Pfam" id="PF00112">
    <property type="entry name" value="Peptidase_C1"/>
    <property type="match status" value="4"/>
</dbReference>
<proteinExistence type="inferred from homology"/>
<comment type="caution">
    <text evidence="5">The sequence shown here is derived from an EMBL/GenBank/DDBJ whole genome shotgun (WGS) entry which is preliminary data.</text>
</comment>
<accession>A0ABR2N5R0</accession>
<keyword evidence="2" id="KW-1015">Disulfide bond</keyword>
<dbReference type="SUPFAM" id="SSF54001">
    <property type="entry name" value="Cysteine proteinases"/>
    <property type="match status" value="3"/>
</dbReference>
<dbReference type="Proteomes" id="UP001412067">
    <property type="component" value="Unassembled WGS sequence"/>
</dbReference>
<evidence type="ECO:0000256" key="3">
    <source>
        <dbReference type="SAM" id="MobiDB-lite"/>
    </source>
</evidence>
<sequence>MEAINSQIPNSTKHRGSQLRNPGCCRAFSAIAAVEGIYQIWRKKRVSLSVQHLVDCNKKNRGCRDGSGDRAFDFIQTNEITFEAEYPYKAKEEKCVVKGLFAQNCGTKVDHEVTVVGYGQTSDVIKYWILRKSWGPLWGDGGYMRILFCSSNPEGLWCCWAFSEVAAVGGIYQIRRKKLVSLSVQHLVDCNKKNRGCRDGSGDRAFDFIQTNGITFEAEYPYKTKEGKCAVKGLFAQNCGTKVDHEVTVVGYGQTSDDIKYWILRNSWGPLWGEGGYMKMLCDASNAEGLLCCWAFSAVAAVQGIYQIRRKKLVSLSVQHLVDCNKKNRSCRDGSDDRAFDFIQTNRIIFEAEYPYKAKEGKCAVKI</sequence>
<feature type="domain" description="Peptidase C1A papain C-terminal" evidence="4">
    <location>
        <begin position="8"/>
        <end position="147"/>
    </location>
</feature>
<dbReference type="InterPro" id="IPR039417">
    <property type="entry name" value="Peptidase_C1A_papain-like"/>
</dbReference>
<dbReference type="PROSITE" id="PS00640">
    <property type="entry name" value="THIOL_PROTEASE_ASN"/>
    <property type="match status" value="1"/>
</dbReference>
<evidence type="ECO:0000313" key="6">
    <source>
        <dbReference type="Proteomes" id="UP001412067"/>
    </source>
</evidence>
<dbReference type="InterPro" id="IPR025660">
    <property type="entry name" value="Pept_his_AS"/>
</dbReference>
<dbReference type="InterPro" id="IPR025661">
    <property type="entry name" value="Pept_asp_AS"/>
</dbReference>
<dbReference type="CDD" id="cd02248">
    <property type="entry name" value="Peptidase_C1A"/>
    <property type="match status" value="2"/>
</dbReference>
<protein>
    <submittedName>
        <fullName evidence="5">Vignain</fullName>
    </submittedName>
</protein>
<feature type="compositionally biased region" description="Polar residues" evidence="3">
    <location>
        <begin position="1"/>
        <end position="11"/>
    </location>
</feature>
<comment type="similarity">
    <text evidence="1">Belongs to the peptidase C1 family.</text>
</comment>
<reference evidence="5 6" key="1">
    <citation type="journal article" date="2022" name="Nat. Plants">
        <title>Genomes of leafy and leafless Platanthera orchids illuminate the evolution of mycoheterotrophy.</title>
        <authorList>
            <person name="Li M.H."/>
            <person name="Liu K.W."/>
            <person name="Li Z."/>
            <person name="Lu H.C."/>
            <person name="Ye Q.L."/>
            <person name="Zhang D."/>
            <person name="Wang J.Y."/>
            <person name="Li Y.F."/>
            <person name="Zhong Z.M."/>
            <person name="Liu X."/>
            <person name="Yu X."/>
            <person name="Liu D.K."/>
            <person name="Tu X.D."/>
            <person name="Liu B."/>
            <person name="Hao Y."/>
            <person name="Liao X.Y."/>
            <person name="Jiang Y.T."/>
            <person name="Sun W.H."/>
            <person name="Chen J."/>
            <person name="Chen Y.Q."/>
            <person name="Ai Y."/>
            <person name="Zhai J.W."/>
            <person name="Wu S.S."/>
            <person name="Zhou Z."/>
            <person name="Hsiao Y.Y."/>
            <person name="Wu W.L."/>
            <person name="Chen Y.Y."/>
            <person name="Lin Y.F."/>
            <person name="Hsu J.L."/>
            <person name="Li C.Y."/>
            <person name="Wang Z.W."/>
            <person name="Zhao X."/>
            <person name="Zhong W.Y."/>
            <person name="Ma X.K."/>
            <person name="Ma L."/>
            <person name="Huang J."/>
            <person name="Chen G.Z."/>
            <person name="Huang M.Z."/>
            <person name="Huang L."/>
            <person name="Peng D.H."/>
            <person name="Luo Y.B."/>
            <person name="Zou S.Q."/>
            <person name="Chen S.P."/>
            <person name="Lan S."/>
            <person name="Tsai W.C."/>
            <person name="Van de Peer Y."/>
            <person name="Liu Z.J."/>
        </authorList>
    </citation>
    <scope>NUCLEOTIDE SEQUENCE [LARGE SCALE GENOMIC DNA]</scope>
    <source>
        <strain evidence="5">Lor288</strain>
    </source>
</reference>
<dbReference type="InterPro" id="IPR000668">
    <property type="entry name" value="Peptidase_C1A_C"/>
</dbReference>
<feature type="region of interest" description="Disordered" evidence="3">
    <location>
        <begin position="1"/>
        <end position="20"/>
    </location>
</feature>
<dbReference type="InterPro" id="IPR013128">
    <property type="entry name" value="Peptidase_C1A"/>
</dbReference>
<evidence type="ECO:0000313" key="5">
    <source>
        <dbReference type="EMBL" id="KAK8971462.1"/>
    </source>
</evidence>
<gene>
    <name evidence="5" type="primary">CYSEP</name>
    <name evidence="5" type="ORF">KSP40_PGU020109</name>
</gene>